<evidence type="ECO:0000313" key="6">
    <source>
        <dbReference type="Proteomes" id="UP000199334"/>
    </source>
</evidence>
<reference evidence="5 6" key="1">
    <citation type="submission" date="2016-10" db="EMBL/GenBank/DDBJ databases">
        <authorList>
            <person name="de Groot N.N."/>
        </authorList>
    </citation>
    <scope>NUCLEOTIDE SEQUENCE [LARGE SCALE GENOMIC DNA]</scope>
    <source>
        <strain evidence="5 6">CGMCC 1.3442</strain>
    </source>
</reference>
<feature type="domain" description="SpoOB alpha-helical" evidence="4">
    <location>
        <begin position="4"/>
        <end position="54"/>
    </location>
</feature>
<keyword evidence="3 5" id="KW-0418">Kinase</keyword>
<dbReference type="STRING" id="237069.SAMN05216498_1738"/>
<dbReference type="Gene3D" id="1.10.287.130">
    <property type="match status" value="1"/>
</dbReference>
<sequence length="169" mass="20286">MKLDVHEVLQLIRLYRHDLMNDLQLVHGYASMKQYDVSMDKLNHLIAKLSEERTLQTIDAPQFVYWLIKFKLEHKEVTLEFELDEDKQSVEPYDQELVTDAEALINTLRHELGSLEGLHIRIEIKYDHQWHIKYRVIGHEELKKVKMDKQANLMVEHKENEVLFVFSYK</sequence>
<evidence type="ECO:0000313" key="5">
    <source>
        <dbReference type="EMBL" id="SDN21788.1"/>
    </source>
</evidence>
<organism evidence="5 6">
    <name type="scientific">Tenuibacillus multivorans</name>
    <dbReference type="NCBI Taxonomy" id="237069"/>
    <lineage>
        <taxon>Bacteria</taxon>
        <taxon>Bacillati</taxon>
        <taxon>Bacillota</taxon>
        <taxon>Bacilli</taxon>
        <taxon>Bacillales</taxon>
        <taxon>Bacillaceae</taxon>
        <taxon>Tenuibacillus</taxon>
    </lineage>
</organism>
<dbReference type="AlphaFoldDB" id="A0A1G9ZKF1"/>
<evidence type="ECO:0000259" key="4">
    <source>
        <dbReference type="Pfam" id="PF14689"/>
    </source>
</evidence>
<protein>
    <submittedName>
        <fullName evidence="5">Sensor_kinase_SpoOB-type, alpha-helical domain</fullName>
    </submittedName>
</protein>
<dbReference type="Proteomes" id="UP000199334">
    <property type="component" value="Unassembled WGS sequence"/>
</dbReference>
<keyword evidence="2" id="KW-0808">Transferase</keyword>
<dbReference type="RefSeq" id="WP_093856210.1">
    <property type="nucleotide sequence ID" value="NZ_BJVZ01000012.1"/>
</dbReference>
<evidence type="ECO:0000256" key="2">
    <source>
        <dbReference type="ARBA" id="ARBA00022679"/>
    </source>
</evidence>
<dbReference type="OrthoDB" id="2375606at2"/>
<accession>A0A1G9ZKF1</accession>
<evidence type="ECO:0000256" key="1">
    <source>
        <dbReference type="ARBA" id="ARBA00022553"/>
    </source>
</evidence>
<dbReference type="EMBL" id="FNIG01000003">
    <property type="protein sequence ID" value="SDN21788.1"/>
    <property type="molecule type" value="Genomic_DNA"/>
</dbReference>
<dbReference type="Gene3D" id="3.30.565.30">
    <property type="entry name" value="Sporulation initiation phosphotransferase B (SpoOB), C-terminal domain"/>
    <property type="match status" value="1"/>
</dbReference>
<keyword evidence="1" id="KW-0597">Phosphoprotein</keyword>
<keyword evidence="6" id="KW-1185">Reference proteome</keyword>
<name>A0A1G9ZKF1_9BACI</name>
<dbReference type="GO" id="GO:0000155">
    <property type="term" value="F:phosphorelay sensor kinase activity"/>
    <property type="evidence" value="ECO:0007669"/>
    <property type="project" value="InterPro"/>
</dbReference>
<dbReference type="InterPro" id="IPR037100">
    <property type="entry name" value="Spo0B_C_sf"/>
</dbReference>
<evidence type="ECO:0000256" key="3">
    <source>
        <dbReference type="ARBA" id="ARBA00022777"/>
    </source>
</evidence>
<dbReference type="InterPro" id="IPR039506">
    <property type="entry name" value="SPOB_a"/>
</dbReference>
<dbReference type="SUPFAM" id="SSF55890">
    <property type="entry name" value="Sporulation response regulatory protein Spo0B"/>
    <property type="match status" value="1"/>
</dbReference>
<proteinExistence type="predicted"/>
<dbReference type="InterPro" id="IPR016120">
    <property type="entry name" value="Sig_transdc_His_kin_SpoOB"/>
</dbReference>
<gene>
    <name evidence="5" type="ORF">SAMN05216498_1738</name>
</gene>
<dbReference type="Pfam" id="PF14689">
    <property type="entry name" value="SPOB_a"/>
    <property type="match status" value="1"/>
</dbReference>